<dbReference type="Pfam" id="PF02836">
    <property type="entry name" value="Glyco_hydro_2_C"/>
    <property type="match status" value="1"/>
</dbReference>
<keyword evidence="11" id="KW-0326">Glycosidase</keyword>
<dbReference type="InterPro" id="IPR054593">
    <property type="entry name" value="Beta-mannosidase-like_N2"/>
</dbReference>
<evidence type="ECO:0000313" key="19">
    <source>
        <dbReference type="Proteomes" id="UP000032483"/>
    </source>
</evidence>
<evidence type="ECO:0000256" key="5">
    <source>
        <dbReference type="ARBA" id="ARBA00012754"/>
    </source>
</evidence>
<dbReference type="Gene3D" id="2.60.120.260">
    <property type="entry name" value="Galactose-binding domain-like"/>
    <property type="match status" value="1"/>
</dbReference>
<reference evidence="18 20" key="2">
    <citation type="submission" date="2015-10" db="EMBL/GenBank/DDBJ databases">
        <title>A novel member of the family Ruminococcaceae isolated from human faeces.</title>
        <authorList>
            <person name="Shkoporov A.N."/>
            <person name="Chaplin A.V."/>
            <person name="Motuzova O.V."/>
            <person name="Kafarskaia L.I."/>
            <person name="Efimov B.A."/>
        </authorList>
    </citation>
    <scope>NUCLEOTIDE SEQUENCE [LARGE SCALE GENOMIC DNA]</scope>
    <source>
        <strain evidence="18 20">668</strain>
    </source>
</reference>
<evidence type="ECO:0000313" key="17">
    <source>
        <dbReference type="EMBL" id="KJF38554.1"/>
    </source>
</evidence>
<comment type="catalytic activity">
    <reaction evidence="1">
        <text>Hydrolysis of terminal, non-reducing beta-D-mannose residues in beta-D-mannosides.</text>
        <dbReference type="EC" id="3.2.1.25"/>
    </reaction>
</comment>
<proteinExistence type="inferred from homology"/>
<dbReference type="InterPro" id="IPR006102">
    <property type="entry name" value="Ig-like_GH2"/>
</dbReference>
<dbReference type="GO" id="GO:0004567">
    <property type="term" value="F:beta-mannosidase activity"/>
    <property type="evidence" value="ECO:0007669"/>
    <property type="project" value="UniProtKB-EC"/>
</dbReference>
<dbReference type="InterPro" id="IPR006103">
    <property type="entry name" value="Glyco_hydro_2_cat"/>
</dbReference>
<dbReference type="PATRIC" id="fig|1550024.3.peg.3979"/>
<dbReference type="SUPFAM" id="SSF49303">
    <property type="entry name" value="beta-Galactosidase/glucuronidase domain"/>
    <property type="match status" value="2"/>
</dbReference>
<evidence type="ECO:0000256" key="2">
    <source>
        <dbReference type="ARBA" id="ARBA00003150"/>
    </source>
</evidence>
<evidence type="ECO:0000259" key="14">
    <source>
        <dbReference type="Pfam" id="PF02836"/>
    </source>
</evidence>
<dbReference type="InterPro" id="IPR050887">
    <property type="entry name" value="Beta-mannosidase_GH2"/>
</dbReference>
<evidence type="ECO:0000313" key="20">
    <source>
        <dbReference type="Proteomes" id="UP000053433"/>
    </source>
</evidence>
<dbReference type="InterPro" id="IPR017853">
    <property type="entry name" value="GH"/>
</dbReference>
<dbReference type="EC" id="3.2.1.25" evidence="5"/>
<evidence type="ECO:0000256" key="11">
    <source>
        <dbReference type="ARBA" id="ARBA00023295"/>
    </source>
</evidence>
<dbReference type="RefSeq" id="WP_050006460.1">
    <property type="nucleotide sequence ID" value="NZ_CAUBPW010000043.1"/>
</dbReference>
<evidence type="ECO:0000256" key="8">
    <source>
        <dbReference type="ARBA" id="ARBA00022801"/>
    </source>
</evidence>
<gene>
    <name evidence="18" type="ORF">ASJ35_18230</name>
    <name evidence="17" type="ORF">TQ39_17410</name>
</gene>
<reference evidence="17" key="1">
    <citation type="submission" date="2015-02" db="EMBL/GenBank/DDBJ databases">
        <title>A novel member of the family Ruminococcaceae isolated from human feces.</title>
        <authorList>
            <person name="Shkoporov A.N."/>
            <person name="Chaplin A.V."/>
            <person name="Motuzova O.V."/>
            <person name="Kafarskaia L.I."/>
            <person name="Khokhlova E.V."/>
            <person name="Efimov B.A."/>
        </authorList>
    </citation>
    <scope>NUCLEOTIDE SEQUENCE [LARGE SCALE GENOMIC DNA]</scope>
    <source>
        <strain evidence="17">585-1</strain>
    </source>
</reference>
<evidence type="ECO:0000256" key="4">
    <source>
        <dbReference type="ARBA" id="ARBA00011245"/>
    </source>
</evidence>
<dbReference type="Pfam" id="PF22666">
    <property type="entry name" value="Glyco_hydro_2_N2"/>
    <property type="match status" value="1"/>
</dbReference>
<organism evidence="17 19">
    <name type="scientific">Ruthenibacterium lactatiformans</name>
    <dbReference type="NCBI Taxonomy" id="1550024"/>
    <lineage>
        <taxon>Bacteria</taxon>
        <taxon>Bacillati</taxon>
        <taxon>Bacillota</taxon>
        <taxon>Clostridia</taxon>
        <taxon>Eubacteriales</taxon>
        <taxon>Oscillospiraceae</taxon>
        <taxon>Ruthenibacterium</taxon>
    </lineage>
</organism>
<dbReference type="Gene3D" id="3.20.20.80">
    <property type="entry name" value="Glycosidases"/>
    <property type="match status" value="1"/>
</dbReference>
<evidence type="ECO:0000256" key="1">
    <source>
        <dbReference type="ARBA" id="ARBA00000829"/>
    </source>
</evidence>
<dbReference type="EMBL" id="JXXK01000038">
    <property type="protein sequence ID" value="KJF38554.1"/>
    <property type="molecule type" value="Genomic_DNA"/>
</dbReference>
<dbReference type="SUPFAM" id="SSF51445">
    <property type="entry name" value="(Trans)glycosidases"/>
    <property type="match status" value="1"/>
</dbReference>
<feature type="domain" description="Glycoside hydrolase family 2 immunoglobulin-like beta-sandwich" evidence="13">
    <location>
        <begin position="201"/>
        <end position="301"/>
    </location>
</feature>
<keyword evidence="19" id="KW-1185">Reference proteome</keyword>
<dbReference type="Pfam" id="PF00703">
    <property type="entry name" value="Glyco_hydro_2"/>
    <property type="match status" value="1"/>
</dbReference>
<feature type="domain" description="Beta-mannosidase-like galactose-binding" evidence="16">
    <location>
        <begin position="34"/>
        <end position="189"/>
    </location>
</feature>
<accession>A0A0W7TL89</accession>
<evidence type="ECO:0000313" key="18">
    <source>
        <dbReference type="EMBL" id="KUE74621.1"/>
    </source>
</evidence>
<dbReference type="InterPro" id="IPR013783">
    <property type="entry name" value="Ig-like_fold"/>
</dbReference>
<comment type="caution">
    <text evidence="17">The sequence shown here is derived from an EMBL/GenBank/DDBJ whole genome shotgun (WGS) entry which is preliminary data.</text>
</comment>
<evidence type="ECO:0000259" key="15">
    <source>
        <dbReference type="Pfam" id="PF17753"/>
    </source>
</evidence>
<accession>A0A0D8IVN0</accession>
<evidence type="ECO:0000259" key="13">
    <source>
        <dbReference type="Pfam" id="PF00703"/>
    </source>
</evidence>
<comment type="function">
    <text evidence="2">Exoglycosidase that cleaves the single beta-linked mannose residue from the non-reducing end of all N-linked glycoprotein oligosaccharides.</text>
</comment>
<name>A0A0D8IVN0_9FIRM</name>
<dbReference type="GO" id="GO:0005975">
    <property type="term" value="P:carbohydrate metabolic process"/>
    <property type="evidence" value="ECO:0007669"/>
    <property type="project" value="InterPro"/>
</dbReference>
<evidence type="ECO:0000256" key="12">
    <source>
        <dbReference type="ARBA" id="ARBA00032581"/>
    </source>
</evidence>
<dbReference type="PANTHER" id="PTHR43730:SF1">
    <property type="entry name" value="BETA-MANNOSIDASE"/>
    <property type="match status" value="1"/>
</dbReference>
<dbReference type="InterPro" id="IPR008979">
    <property type="entry name" value="Galactose-bd-like_sf"/>
</dbReference>
<protein>
    <recommendedName>
        <fullName evidence="6">Beta-mannosidase</fullName>
        <ecNumber evidence="5">3.2.1.25</ecNumber>
    </recommendedName>
    <alternativeName>
        <fullName evidence="12">Lysosomal beta A mannosidase</fullName>
    </alternativeName>
</protein>
<dbReference type="Proteomes" id="UP000053433">
    <property type="component" value="Unassembled WGS sequence"/>
</dbReference>
<feature type="domain" description="Beta-mannosidase Ig-fold" evidence="15">
    <location>
        <begin position="763"/>
        <end position="808"/>
    </location>
</feature>
<keyword evidence="8" id="KW-0378">Hydrolase</keyword>
<evidence type="ECO:0000259" key="16">
    <source>
        <dbReference type="Pfam" id="PF22666"/>
    </source>
</evidence>
<evidence type="ECO:0000256" key="6">
    <source>
        <dbReference type="ARBA" id="ARBA00015707"/>
    </source>
</evidence>
<feature type="domain" description="Glycoside hydrolase family 2 catalytic" evidence="14">
    <location>
        <begin position="372"/>
        <end position="528"/>
    </location>
</feature>
<evidence type="ECO:0000256" key="9">
    <source>
        <dbReference type="ARBA" id="ARBA00023157"/>
    </source>
</evidence>
<dbReference type="GO" id="GO:0006516">
    <property type="term" value="P:glycoprotein catabolic process"/>
    <property type="evidence" value="ECO:0007669"/>
    <property type="project" value="TreeGrafter"/>
</dbReference>
<keyword evidence="9" id="KW-1015">Disulfide bond</keyword>
<comment type="subunit">
    <text evidence="4">Monomer.</text>
</comment>
<evidence type="ECO:0000256" key="10">
    <source>
        <dbReference type="ARBA" id="ARBA00023180"/>
    </source>
</evidence>
<sequence>MERMTLNGIYKLKYFDYDTFHIENVMCDNFFPNDWIDANVPEDVHTTLRRYGYLSGHYYDKDLDQERWIDEKDWVYFRSFVADERLYGHACTLCLEGVDTLARVWLNGTLLGTCQNMFREYTFPVGDALLFGQENRLVIQVLSPLGHTASTSKKGIYPEDDATRMLLRKSQMNWGWDFCGHCLTVGLWKSIYLKTCDEAALSDARLTTETLDAKEAKLHLSCTVQNGSAEDEVEIKLSAKGVPVCIHRLTADEARDFSFTLKEPRPWWPRPYGDPFLYDVCIQLLHGGATVDKKEFHFGLRIVELQQNYEDGGRSFLFRINDRRLFLRGANWVPLNCIYAEIRSEDYDPVFARVLDSNLSMLRIWGGGIYESEHFLDLCDKHGILVFQDMMLACGIFPQDEAFLRLVYEEVSEVVRRNYNRACIVMWSADNELDEAYRWYDKLEEFPTNRVNREAVQRAVLENDTSRPFLVSSPCSPFPEEPGAEDPNSDLQGDMHLYLTRFKKSDEYYYKKILDYKPRFMSEYGFSSLPAEPSYSRFNFRHGTLDLTRNPWLAQLDWLSSIGKTNDTEALIYYTQFTHAQALKYWIEYLRSLKWHCGGSLYWKFNDPIAPNREDMLFPSLMSSLDFYGLPKMAYYYARRAYEDRVLCFREQTDGSLIIYGCSETTDDLDGELEVRLTTYEGKVLWNLRQDACLAADSAVPLAIVPSAVLSAVPSYCCYLAAVFSDERCSRLKNIFHLTAIGEWDHVALPQAALHVDIHMVSSCEFELIIDTDVFVQDVVIEALDCDVYYSDNAFCMEKGERTVIRARIANNVPDWLYVRVRACNAKSICFGLAPKGDCNEV</sequence>
<dbReference type="PANTHER" id="PTHR43730">
    <property type="entry name" value="BETA-MANNOSIDASE"/>
    <property type="match status" value="1"/>
</dbReference>
<keyword evidence="10" id="KW-0325">Glycoprotein</keyword>
<dbReference type="GeneID" id="42858319"/>
<keyword evidence="7" id="KW-0732">Signal</keyword>
<dbReference type="Proteomes" id="UP000032483">
    <property type="component" value="Unassembled WGS sequence"/>
</dbReference>
<dbReference type="InterPro" id="IPR036156">
    <property type="entry name" value="Beta-gal/glucu_dom_sf"/>
</dbReference>
<comment type="similarity">
    <text evidence="3">Belongs to the glycosyl hydrolase 2 family.</text>
</comment>
<dbReference type="EMBL" id="LMUA01000055">
    <property type="protein sequence ID" value="KUE74621.1"/>
    <property type="molecule type" value="Genomic_DNA"/>
</dbReference>
<dbReference type="AlphaFoldDB" id="A0A0D8IVN0"/>
<evidence type="ECO:0000256" key="7">
    <source>
        <dbReference type="ARBA" id="ARBA00022729"/>
    </source>
</evidence>
<dbReference type="Pfam" id="PF17753">
    <property type="entry name" value="Ig_mannosidase"/>
    <property type="match status" value="1"/>
</dbReference>
<dbReference type="SUPFAM" id="SSF49785">
    <property type="entry name" value="Galactose-binding domain-like"/>
    <property type="match status" value="1"/>
</dbReference>
<evidence type="ECO:0000256" key="3">
    <source>
        <dbReference type="ARBA" id="ARBA00007401"/>
    </source>
</evidence>
<dbReference type="Gene3D" id="2.60.40.10">
    <property type="entry name" value="Immunoglobulins"/>
    <property type="match status" value="2"/>
</dbReference>
<dbReference type="InterPro" id="IPR041625">
    <property type="entry name" value="Beta-mannosidase_Ig"/>
</dbReference>